<keyword evidence="12" id="KW-1185">Reference proteome</keyword>
<reference evidence="11" key="2">
    <citation type="submission" date="2023-06" db="EMBL/GenBank/DDBJ databases">
        <authorList>
            <consortium name="Lawrence Berkeley National Laboratory"/>
            <person name="Haridas S."/>
            <person name="Hensen N."/>
            <person name="Bonometti L."/>
            <person name="Westerberg I."/>
            <person name="Brannstrom I.O."/>
            <person name="Guillou S."/>
            <person name="Cros-Aarteil S."/>
            <person name="Calhoun S."/>
            <person name="Kuo A."/>
            <person name="Mondo S."/>
            <person name="Pangilinan J."/>
            <person name="Riley R."/>
            <person name="Labutti K."/>
            <person name="Andreopoulos B."/>
            <person name="Lipzen A."/>
            <person name="Chen C."/>
            <person name="Yanf M."/>
            <person name="Daum C."/>
            <person name="Ng V."/>
            <person name="Clum A."/>
            <person name="Steindorff A."/>
            <person name="Ohm R."/>
            <person name="Martin F."/>
            <person name="Silar P."/>
            <person name="Natvig D."/>
            <person name="Lalanne C."/>
            <person name="Gautier V."/>
            <person name="Ament-Velasquez S.L."/>
            <person name="Kruys A."/>
            <person name="Hutchinson M.I."/>
            <person name="Powell A.J."/>
            <person name="Barry K."/>
            <person name="Miller A.N."/>
            <person name="Grigoriev I.V."/>
            <person name="Debuchy R."/>
            <person name="Gladieux P."/>
            <person name="Thoren M.H."/>
            <person name="Johannesson H."/>
        </authorList>
    </citation>
    <scope>NUCLEOTIDE SEQUENCE</scope>
    <source>
        <strain evidence="11">CBS 168.71</strain>
    </source>
</reference>
<dbReference type="InterPro" id="IPR032042">
    <property type="entry name" value="POT1PC"/>
</dbReference>
<name>A0AAE0HMC0_9PEZI</name>
<feature type="domain" description="Telomeric single stranded DNA binding POT1/Cdc13" evidence="10">
    <location>
        <begin position="26"/>
        <end position="172"/>
    </location>
</feature>
<dbReference type="GO" id="GO:0032210">
    <property type="term" value="P:regulation of telomere maintenance via telomerase"/>
    <property type="evidence" value="ECO:0007669"/>
    <property type="project" value="TreeGrafter"/>
</dbReference>
<gene>
    <name evidence="11" type="ORF">B0H64DRAFT_472321</name>
</gene>
<dbReference type="GO" id="GO:0016233">
    <property type="term" value="P:telomere capping"/>
    <property type="evidence" value="ECO:0007669"/>
    <property type="project" value="TreeGrafter"/>
</dbReference>
<dbReference type="CDD" id="cd04497">
    <property type="entry name" value="hPOT1_OB1_like"/>
    <property type="match status" value="1"/>
</dbReference>
<reference evidence="11" key="1">
    <citation type="journal article" date="2023" name="Mol. Phylogenet. Evol.">
        <title>Genome-scale phylogeny and comparative genomics of the fungal order Sordariales.</title>
        <authorList>
            <person name="Hensen N."/>
            <person name="Bonometti L."/>
            <person name="Westerberg I."/>
            <person name="Brannstrom I.O."/>
            <person name="Guillou S."/>
            <person name="Cros-Aarteil S."/>
            <person name="Calhoun S."/>
            <person name="Haridas S."/>
            <person name="Kuo A."/>
            <person name="Mondo S."/>
            <person name="Pangilinan J."/>
            <person name="Riley R."/>
            <person name="LaButti K."/>
            <person name="Andreopoulos B."/>
            <person name="Lipzen A."/>
            <person name="Chen C."/>
            <person name="Yan M."/>
            <person name="Daum C."/>
            <person name="Ng V."/>
            <person name="Clum A."/>
            <person name="Steindorff A."/>
            <person name="Ohm R.A."/>
            <person name="Martin F."/>
            <person name="Silar P."/>
            <person name="Natvig D.O."/>
            <person name="Lalanne C."/>
            <person name="Gautier V."/>
            <person name="Ament-Velasquez S.L."/>
            <person name="Kruys A."/>
            <person name="Hutchinson M.I."/>
            <person name="Powell A.J."/>
            <person name="Barry K."/>
            <person name="Miller A.N."/>
            <person name="Grigoriev I.V."/>
            <person name="Debuchy R."/>
            <person name="Gladieux P."/>
            <person name="Hiltunen Thoren M."/>
            <person name="Johannesson H."/>
        </authorList>
    </citation>
    <scope>NUCLEOTIDE SEQUENCE</scope>
    <source>
        <strain evidence="11">CBS 168.71</strain>
    </source>
</reference>
<dbReference type="Pfam" id="PF02765">
    <property type="entry name" value="POT1"/>
    <property type="match status" value="1"/>
</dbReference>
<dbReference type="InterPro" id="IPR011564">
    <property type="entry name" value="Telomer_end-bd_POT1/Cdc13"/>
</dbReference>
<dbReference type="SMART" id="SM00976">
    <property type="entry name" value="Telo_bind"/>
    <property type="match status" value="1"/>
</dbReference>
<feature type="region of interest" description="Disordered" evidence="9">
    <location>
        <begin position="362"/>
        <end position="423"/>
    </location>
</feature>
<dbReference type="Proteomes" id="UP001278766">
    <property type="component" value="Unassembled WGS sequence"/>
</dbReference>
<dbReference type="Gene3D" id="2.40.50.140">
    <property type="entry name" value="Nucleic acid-binding proteins"/>
    <property type="match status" value="2"/>
</dbReference>
<feature type="compositionally biased region" description="Basic and acidic residues" evidence="9">
    <location>
        <begin position="597"/>
        <end position="612"/>
    </location>
</feature>
<keyword evidence="6" id="KW-0779">Telomere</keyword>
<evidence type="ECO:0000256" key="8">
    <source>
        <dbReference type="ARBA" id="ARBA00023242"/>
    </source>
</evidence>
<feature type="region of interest" description="Disordered" evidence="9">
    <location>
        <begin position="1"/>
        <end position="22"/>
    </location>
</feature>
<comment type="similarity">
    <text evidence="3">Belongs to the telombin family.</text>
</comment>
<dbReference type="GO" id="GO:0010521">
    <property type="term" value="F:telomerase inhibitor activity"/>
    <property type="evidence" value="ECO:0007669"/>
    <property type="project" value="TreeGrafter"/>
</dbReference>
<accession>A0AAE0HMC0</accession>
<feature type="compositionally biased region" description="Acidic residues" evidence="9">
    <location>
        <begin position="497"/>
        <end position="507"/>
    </location>
</feature>
<organism evidence="11 12">
    <name type="scientific">Chaetomium fimeti</name>
    <dbReference type="NCBI Taxonomy" id="1854472"/>
    <lineage>
        <taxon>Eukaryota</taxon>
        <taxon>Fungi</taxon>
        <taxon>Dikarya</taxon>
        <taxon>Ascomycota</taxon>
        <taxon>Pezizomycotina</taxon>
        <taxon>Sordariomycetes</taxon>
        <taxon>Sordariomycetidae</taxon>
        <taxon>Sordariales</taxon>
        <taxon>Chaetomiaceae</taxon>
        <taxon>Chaetomium</taxon>
    </lineage>
</organism>
<evidence type="ECO:0000256" key="2">
    <source>
        <dbReference type="ARBA" id="ARBA00004574"/>
    </source>
</evidence>
<evidence type="ECO:0000256" key="5">
    <source>
        <dbReference type="ARBA" id="ARBA00022454"/>
    </source>
</evidence>
<keyword evidence="5" id="KW-0158">Chromosome</keyword>
<feature type="compositionally biased region" description="Basic and acidic residues" evidence="9">
    <location>
        <begin position="414"/>
        <end position="423"/>
    </location>
</feature>
<protein>
    <recommendedName>
        <fullName evidence="4">Protection of telomeres protein 1</fullName>
    </recommendedName>
</protein>
<dbReference type="RefSeq" id="XP_062662659.1">
    <property type="nucleotide sequence ID" value="XM_062807930.1"/>
</dbReference>
<feature type="region of interest" description="Disordered" evidence="9">
    <location>
        <begin position="597"/>
        <end position="645"/>
    </location>
</feature>
<feature type="region of interest" description="Disordered" evidence="9">
    <location>
        <begin position="497"/>
        <end position="517"/>
    </location>
</feature>
<evidence type="ECO:0000256" key="1">
    <source>
        <dbReference type="ARBA" id="ARBA00004123"/>
    </source>
</evidence>
<dbReference type="InterPro" id="IPR012340">
    <property type="entry name" value="NA-bd_OB-fold"/>
</dbReference>
<comment type="caution">
    <text evidence="11">The sequence shown here is derived from an EMBL/GenBank/DDBJ whole genome shotgun (WGS) entry which is preliminary data.</text>
</comment>
<dbReference type="SUPFAM" id="SSF50249">
    <property type="entry name" value="Nucleic acid-binding proteins"/>
    <property type="match status" value="2"/>
</dbReference>
<dbReference type="PANTHER" id="PTHR14513:SF0">
    <property type="entry name" value="PROTECTION OF TELOMERES PROTEIN 1"/>
    <property type="match status" value="1"/>
</dbReference>
<dbReference type="InterPro" id="IPR028389">
    <property type="entry name" value="POT1"/>
</dbReference>
<evidence type="ECO:0000256" key="3">
    <source>
        <dbReference type="ARBA" id="ARBA00008442"/>
    </source>
</evidence>
<keyword evidence="8" id="KW-0539">Nucleus</keyword>
<evidence type="ECO:0000256" key="9">
    <source>
        <dbReference type="SAM" id="MobiDB-lite"/>
    </source>
</evidence>
<dbReference type="Pfam" id="PF16686">
    <property type="entry name" value="POT1PC"/>
    <property type="match status" value="1"/>
</dbReference>
<evidence type="ECO:0000256" key="6">
    <source>
        <dbReference type="ARBA" id="ARBA00022895"/>
    </source>
</evidence>
<keyword evidence="7" id="KW-0238">DNA-binding</keyword>
<dbReference type="AlphaFoldDB" id="A0AAE0HMC0"/>
<evidence type="ECO:0000259" key="10">
    <source>
        <dbReference type="SMART" id="SM00976"/>
    </source>
</evidence>
<dbReference type="FunFam" id="2.40.50.140:FF:000303">
    <property type="entry name" value="Protection of telomeres protein 1"/>
    <property type="match status" value="1"/>
</dbReference>
<dbReference type="GeneID" id="87844878"/>
<comment type="subcellular location">
    <subcellularLocation>
        <location evidence="2">Chromosome</location>
        <location evidence="2">Telomere</location>
    </subcellularLocation>
    <subcellularLocation>
        <location evidence="1">Nucleus</location>
    </subcellularLocation>
</comment>
<evidence type="ECO:0000256" key="4">
    <source>
        <dbReference type="ARBA" id="ARBA00015253"/>
    </source>
</evidence>
<dbReference type="GO" id="GO:0098505">
    <property type="term" value="F:G-rich strand telomeric DNA binding"/>
    <property type="evidence" value="ECO:0007669"/>
    <property type="project" value="TreeGrafter"/>
</dbReference>
<dbReference type="EMBL" id="JAUEPN010000002">
    <property type="protein sequence ID" value="KAK3299145.1"/>
    <property type="molecule type" value="Genomic_DNA"/>
</dbReference>
<sequence>MTARDSRKSVGLGGAAPPEPSLPPKFTNIRAILDEDVPVGSFVNVIGVVKDCRLPMPTSRTDYKSTITLYDLSIDDESYGLNLVIFRPEAYMPQVTVGDVILVTSAKVQKYQANPLSLITNHVTSIRVYKASKIPDPPQSAKIALEPAQKGDGHVPNPEETAYVSHIYHKIDKYSLPEETEFQARAVQSLNIKRKFSLLRDVEEGKFYDLVVQVAREPYAGFDLVTLYVSDYTENPHFHPRVWEGLSEPTSGYGDPYGYTTGGGDMPREDWVGPYGKRSLQLTCFEPHSSYIRDEVKAGQWVMLRNVQIKHGKNGQFLEGFMRGERNASSTTINVHVLETRDADTIDPTLKEALRRCRDYQKKKKRQIKEVKSAQAAGLKRKASSSSGQETRLPNGKDRRKALRAVKNQEEDETPNKRGLRPDLNRHITCETHDAPSATIESILQPTVHEVTSKNQATALVLPFICGKSRASARVIDFFPPSLEDFACGRRRTEYDVLSDNEEDSEDPSSSHDEDTSSSQLIWEWRFALHLEDAALPSDAKGSGPRSRLWVLVDNPEAQCLTGLNAADLRQDPDTLNKLRERMFMLWGNLEEVKSLAAERKPTEERTEDGKQRRPGKSQPPLPKPRLQSSPAEDEREGNEETVSNSPFSCCIKQYGVYEGREGEGQWVRCFGLFGTKILV</sequence>
<dbReference type="GO" id="GO:0000783">
    <property type="term" value="C:nuclear telomere cap complex"/>
    <property type="evidence" value="ECO:0007669"/>
    <property type="project" value="TreeGrafter"/>
</dbReference>
<proteinExistence type="inferred from homology"/>
<evidence type="ECO:0000313" key="12">
    <source>
        <dbReference type="Proteomes" id="UP001278766"/>
    </source>
</evidence>
<dbReference type="PANTHER" id="PTHR14513">
    <property type="entry name" value="PROTECTION OF TELOMERES 1"/>
    <property type="match status" value="1"/>
</dbReference>
<evidence type="ECO:0000256" key="7">
    <source>
        <dbReference type="ARBA" id="ARBA00023125"/>
    </source>
</evidence>
<evidence type="ECO:0000313" key="11">
    <source>
        <dbReference type="EMBL" id="KAK3299145.1"/>
    </source>
</evidence>